<dbReference type="Gene3D" id="1.10.287.1120">
    <property type="entry name" value="Bipartite methylase S protein"/>
    <property type="match status" value="1"/>
</dbReference>
<feature type="non-terminal residue" evidence="5">
    <location>
        <position position="173"/>
    </location>
</feature>
<dbReference type="EMBL" id="AGZD01000011">
    <property type="protein sequence ID" value="EKB53916.1"/>
    <property type="molecule type" value="Genomic_DNA"/>
</dbReference>
<evidence type="ECO:0000313" key="5">
    <source>
        <dbReference type="EMBL" id="EKB53916.1"/>
    </source>
</evidence>
<name>K1LH25_9LACT</name>
<keyword evidence="6" id="KW-1185">Reference proteome</keyword>
<dbReference type="AlphaFoldDB" id="K1LH25"/>
<gene>
    <name evidence="5" type="ORF">HMPREF9706_01540</name>
</gene>
<dbReference type="Proteomes" id="UP000004465">
    <property type="component" value="Unassembled WGS sequence"/>
</dbReference>
<dbReference type="InterPro" id="IPR000055">
    <property type="entry name" value="Restrct_endonuc_typeI_TRD"/>
</dbReference>
<dbReference type="InterPro" id="IPR044946">
    <property type="entry name" value="Restrct_endonuc_typeI_TRD_sf"/>
</dbReference>
<dbReference type="STRING" id="883111.HMPREF9706_01540"/>
<dbReference type="HOGENOM" id="CLU_021095_9_5_9"/>
<evidence type="ECO:0000313" key="6">
    <source>
        <dbReference type="Proteomes" id="UP000004465"/>
    </source>
</evidence>
<dbReference type="Pfam" id="PF01420">
    <property type="entry name" value="Methylase_S"/>
    <property type="match status" value="1"/>
</dbReference>
<proteinExistence type="inferred from homology"/>
<dbReference type="PANTHER" id="PTHR30408:SF13">
    <property type="entry name" value="TYPE I RESTRICTION ENZYME HINDI SPECIFICITY SUBUNIT"/>
    <property type="match status" value="1"/>
</dbReference>
<dbReference type="Gene3D" id="3.90.220.20">
    <property type="entry name" value="DNA methylase specificity domains"/>
    <property type="match status" value="1"/>
</dbReference>
<dbReference type="GO" id="GO:0009307">
    <property type="term" value="P:DNA restriction-modification system"/>
    <property type="evidence" value="ECO:0007669"/>
    <property type="project" value="UniProtKB-KW"/>
</dbReference>
<dbReference type="GO" id="GO:0003677">
    <property type="term" value="F:DNA binding"/>
    <property type="evidence" value="ECO:0007669"/>
    <property type="project" value="UniProtKB-KW"/>
</dbReference>
<sequence length="173" mass="19669">MKFKLSDVMELIGGGTPKTSKVEYWNGEIPWLSVKDFNNDFRYVYETEKSITELGLNNSSTKLLKEGDIIISARGTVGEIATIPFPMAFNQSCYGLRAKEEVVTSDYLYYLIKHNVYILKKNTHGSVFDTITRDTFSGIEVDIPSLDEQRKIASILSEIDEKIELNNEINKNL</sequence>
<evidence type="ECO:0000259" key="4">
    <source>
        <dbReference type="Pfam" id="PF01420"/>
    </source>
</evidence>
<protein>
    <recommendedName>
        <fullName evidence="4">Type I restriction modification DNA specificity domain-containing protein</fullName>
    </recommendedName>
</protein>
<dbReference type="SUPFAM" id="SSF116734">
    <property type="entry name" value="DNA methylase specificity domain"/>
    <property type="match status" value="1"/>
</dbReference>
<evidence type="ECO:0000256" key="1">
    <source>
        <dbReference type="ARBA" id="ARBA00010923"/>
    </source>
</evidence>
<dbReference type="PANTHER" id="PTHR30408">
    <property type="entry name" value="TYPE-1 RESTRICTION ENZYME ECOKI SPECIFICITY PROTEIN"/>
    <property type="match status" value="1"/>
</dbReference>
<dbReference type="RefSeq" id="WP_006908848.1">
    <property type="nucleotide sequence ID" value="NZ_JH932292.1"/>
</dbReference>
<evidence type="ECO:0000256" key="2">
    <source>
        <dbReference type="ARBA" id="ARBA00022747"/>
    </source>
</evidence>
<organism evidence="5 6">
    <name type="scientific">Facklamia hominis CCUG 36813</name>
    <dbReference type="NCBI Taxonomy" id="883111"/>
    <lineage>
        <taxon>Bacteria</taxon>
        <taxon>Bacillati</taxon>
        <taxon>Bacillota</taxon>
        <taxon>Bacilli</taxon>
        <taxon>Lactobacillales</taxon>
        <taxon>Aerococcaceae</taxon>
        <taxon>Facklamia</taxon>
    </lineage>
</organism>
<dbReference type="CDD" id="cd17243">
    <property type="entry name" value="RMtype1_S_AchA6I-TRD2-CR2_like"/>
    <property type="match status" value="1"/>
</dbReference>
<comment type="caution">
    <text evidence="5">The sequence shown here is derived from an EMBL/GenBank/DDBJ whole genome shotgun (WGS) entry which is preliminary data.</text>
</comment>
<evidence type="ECO:0000256" key="3">
    <source>
        <dbReference type="ARBA" id="ARBA00023125"/>
    </source>
</evidence>
<accession>K1LH25</accession>
<dbReference type="InterPro" id="IPR052021">
    <property type="entry name" value="Type-I_RS_S_subunit"/>
</dbReference>
<reference evidence="5 6" key="1">
    <citation type="submission" date="2012-07" db="EMBL/GenBank/DDBJ databases">
        <title>The Genome Sequence of Facklamia hominis CCUG 36813.</title>
        <authorList>
            <consortium name="The Broad Institute Genome Sequencing Platform"/>
            <person name="Earl A."/>
            <person name="Ward D."/>
            <person name="Feldgarden M."/>
            <person name="Gevers D."/>
            <person name="Huys G."/>
            <person name="Walker B."/>
            <person name="Young S.K."/>
            <person name="Zeng Q."/>
            <person name="Gargeya S."/>
            <person name="Fitzgerald M."/>
            <person name="Haas B."/>
            <person name="Abouelleil A."/>
            <person name="Alvarado L."/>
            <person name="Arachchi H.M."/>
            <person name="Berlin A.M."/>
            <person name="Chapman S.B."/>
            <person name="Goldberg J."/>
            <person name="Griggs A."/>
            <person name="Gujja S."/>
            <person name="Hansen M."/>
            <person name="Howarth C."/>
            <person name="Imamovic A."/>
            <person name="Larimer J."/>
            <person name="McCowen C."/>
            <person name="Montmayeur A."/>
            <person name="Murphy C."/>
            <person name="Neiman D."/>
            <person name="Pearson M."/>
            <person name="Priest M."/>
            <person name="Roberts A."/>
            <person name="Saif S."/>
            <person name="Shea T."/>
            <person name="Sisk P."/>
            <person name="Sykes S."/>
            <person name="Wortman J."/>
            <person name="Nusbaum C."/>
            <person name="Birren B."/>
        </authorList>
    </citation>
    <scope>NUCLEOTIDE SEQUENCE [LARGE SCALE GENOMIC DNA]</scope>
    <source>
        <strain evidence="5 6">CCUG 36813</strain>
    </source>
</reference>
<comment type="similarity">
    <text evidence="1">Belongs to the type-I restriction system S methylase family.</text>
</comment>
<keyword evidence="2" id="KW-0680">Restriction system</keyword>
<feature type="domain" description="Type I restriction modification DNA specificity" evidence="4">
    <location>
        <begin position="2"/>
        <end position="172"/>
    </location>
</feature>
<keyword evidence="3" id="KW-0238">DNA-binding</keyword>